<dbReference type="Proteomes" id="UP000215223">
    <property type="component" value="Unassembled WGS sequence"/>
</dbReference>
<dbReference type="InterPro" id="IPR011576">
    <property type="entry name" value="Pyridox_Oxase_N"/>
</dbReference>
<proteinExistence type="predicted"/>
<accession>A0A229SBZ0</accession>
<name>A0A229SBZ0_9PSEU</name>
<dbReference type="Pfam" id="PF01243">
    <property type="entry name" value="PNPOx_N"/>
    <property type="match status" value="1"/>
</dbReference>
<evidence type="ECO:0000313" key="2">
    <source>
        <dbReference type="EMBL" id="OXM56453.1"/>
    </source>
</evidence>
<reference evidence="2 3" key="1">
    <citation type="submission" date="2017-07" db="EMBL/GenBank/DDBJ databases">
        <title>Amycolatopsis thailandensis Genome sequencing and assembly.</title>
        <authorList>
            <person name="Kaur N."/>
            <person name="Mayilraj S."/>
        </authorList>
    </citation>
    <scope>NUCLEOTIDE SEQUENCE [LARGE SCALE GENOMIC DNA]</scope>
    <source>
        <strain evidence="2 3">JCM 16380</strain>
    </source>
</reference>
<keyword evidence="3" id="KW-1185">Reference proteome</keyword>
<dbReference type="Gene3D" id="2.30.110.10">
    <property type="entry name" value="Electron Transport, Fmn-binding Protein, Chain A"/>
    <property type="match status" value="1"/>
</dbReference>
<dbReference type="AlphaFoldDB" id="A0A229SBZ0"/>
<dbReference type="OrthoDB" id="3632660at2"/>
<dbReference type="RefSeq" id="WP_093934093.1">
    <property type="nucleotide sequence ID" value="NZ_NMQT01000041.1"/>
</dbReference>
<evidence type="ECO:0000259" key="1">
    <source>
        <dbReference type="Pfam" id="PF01243"/>
    </source>
</evidence>
<organism evidence="2 3">
    <name type="scientific">Amycolatopsis thailandensis</name>
    <dbReference type="NCBI Taxonomy" id="589330"/>
    <lineage>
        <taxon>Bacteria</taxon>
        <taxon>Bacillati</taxon>
        <taxon>Actinomycetota</taxon>
        <taxon>Actinomycetes</taxon>
        <taxon>Pseudonocardiales</taxon>
        <taxon>Pseudonocardiaceae</taxon>
        <taxon>Amycolatopsis</taxon>
    </lineage>
</organism>
<dbReference type="EMBL" id="NMQT01000041">
    <property type="protein sequence ID" value="OXM56453.1"/>
    <property type="molecule type" value="Genomic_DNA"/>
</dbReference>
<comment type="caution">
    <text evidence="2">The sequence shown here is derived from an EMBL/GenBank/DDBJ whole genome shotgun (WGS) entry which is preliminary data.</text>
</comment>
<feature type="domain" description="Pyridoxamine 5'-phosphate oxidase N-terminal" evidence="1">
    <location>
        <begin position="7"/>
        <end position="119"/>
    </location>
</feature>
<protein>
    <recommendedName>
        <fullName evidence="1">Pyridoxamine 5'-phosphate oxidase N-terminal domain-containing protein</fullName>
    </recommendedName>
</protein>
<dbReference type="SUPFAM" id="SSF50475">
    <property type="entry name" value="FMN-binding split barrel"/>
    <property type="match status" value="1"/>
</dbReference>
<evidence type="ECO:0000313" key="3">
    <source>
        <dbReference type="Proteomes" id="UP000215223"/>
    </source>
</evidence>
<dbReference type="InterPro" id="IPR012349">
    <property type="entry name" value="Split_barrel_FMN-bd"/>
</dbReference>
<sequence>MTEASFAVQAFLDEPRLPASVATTTGRGNPALAMMWFVAEEGRLWFHTPVAGDRPSPFLAAARANREVAVMVATFDPPDDVRQVRMTGPARLETKDLARVRRIYERYVPEWSPAWTDHAASPAALLWSMSPDRGMAVAYPGLGNHPVSRWSNAAEGPFSA</sequence>
<gene>
    <name evidence="2" type="ORF">CFP71_12900</name>
</gene>